<organism evidence="1 2">
    <name type="scientific">Panagrolaimus sp. JU765</name>
    <dbReference type="NCBI Taxonomy" id="591449"/>
    <lineage>
        <taxon>Eukaryota</taxon>
        <taxon>Metazoa</taxon>
        <taxon>Ecdysozoa</taxon>
        <taxon>Nematoda</taxon>
        <taxon>Chromadorea</taxon>
        <taxon>Rhabditida</taxon>
        <taxon>Tylenchina</taxon>
        <taxon>Panagrolaimomorpha</taxon>
        <taxon>Panagrolaimoidea</taxon>
        <taxon>Panagrolaimidae</taxon>
        <taxon>Panagrolaimus</taxon>
    </lineage>
</organism>
<sequence length="244" mass="28983">KREKKVKDIPFDLPRPEKAVIFPNRFLFLLEDRFKEEYAKGRKAFVDLLGSVYDPQRPKLMISLPDMDELVRNNLARSENLHSLNQFRRKYFPNMKSLSKMISKLCWEEIEFDVEQNALRLVTDPIEFKKNLEVQLAYRRQLLDSIDRQLLSFKDKYPEEPMKYKPVTNQKQRSPLRRTYRGCDTSSEDDMTRRYRPFTKSELGTDNEHEIEENLVTKSEKTESNALVSTTESHPQHPSYKTKG</sequence>
<name>A0AC34RDZ1_9BILA</name>
<dbReference type="WBParaSite" id="JU765_v2.g5973.t1">
    <property type="protein sequence ID" value="JU765_v2.g5973.t1"/>
    <property type="gene ID" value="JU765_v2.g5973"/>
</dbReference>
<proteinExistence type="predicted"/>
<dbReference type="Proteomes" id="UP000887576">
    <property type="component" value="Unplaced"/>
</dbReference>
<protein>
    <submittedName>
        <fullName evidence="2">Ycf1</fullName>
    </submittedName>
</protein>
<reference evidence="2" key="1">
    <citation type="submission" date="2022-11" db="UniProtKB">
        <authorList>
            <consortium name="WormBaseParasite"/>
        </authorList>
    </citation>
    <scope>IDENTIFICATION</scope>
</reference>
<accession>A0AC34RDZ1</accession>
<evidence type="ECO:0000313" key="2">
    <source>
        <dbReference type="WBParaSite" id="JU765_v2.g5973.t1"/>
    </source>
</evidence>
<evidence type="ECO:0000313" key="1">
    <source>
        <dbReference type="Proteomes" id="UP000887576"/>
    </source>
</evidence>